<dbReference type="Proteomes" id="UP000433101">
    <property type="component" value="Unassembled WGS sequence"/>
</dbReference>
<evidence type="ECO:0000313" key="1">
    <source>
        <dbReference type="EMBL" id="MXN66836.1"/>
    </source>
</evidence>
<dbReference type="EMBL" id="WUMV01000008">
    <property type="protein sequence ID" value="MXN66836.1"/>
    <property type="molecule type" value="Genomic_DNA"/>
</dbReference>
<evidence type="ECO:0000313" key="2">
    <source>
        <dbReference type="Proteomes" id="UP000433101"/>
    </source>
</evidence>
<name>A0A7X3LXA3_9HYPH</name>
<reference evidence="1 2" key="1">
    <citation type="submission" date="2019-12" db="EMBL/GenBank/DDBJ databases">
        <authorList>
            <person name="Li M."/>
        </authorList>
    </citation>
    <scope>NUCLEOTIDE SEQUENCE [LARGE SCALE GENOMIC DNA]</scope>
    <source>
        <strain evidence="1 2">GBMRC 2046</strain>
    </source>
</reference>
<proteinExistence type="predicted"/>
<dbReference type="RefSeq" id="WP_160777069.1">
    <property type="nucleotide sequence ID" value="NZ_WUMV01000008.1"/>
</dbReference>
<gene>
    <name evidence="1" type="ORF">GR183_18125</name>
</gene>
<keyword evidence="2" id="KW-1185">Reference proteome</keyword>
<comment type="caution">
    <text evidence="1">The sequence shown here is derived from an EMBL/GenBank/DDBJ whole genome shotgun (WGS) entry which is preliminary data.</text>
</comment>
<dbReference type="AlphaFoldDB" id="A0A7X3LXA3"/>
<accession>A0A7X3LXA3</accession>
<organism evidence="1 2">
    <name type="scientific">Stappia sediminis</name>
    <dbReference type="NCBI Taxonomy" id="2692190"/>
    <lineage>
        <taxon>Bacteria</taxon>
        <taxon>Pseudomonadati</taxon>
        <taxon>Pseudomonadota</taxon>
        <taxon>Alphaproteobacteria</taxon>
        <taxon>Hyphomicrobiales</taxon>
        <taxon>Stappiaceae</taxon>
        <taxon>Stappia</taxon>
    </lineage>
</organism>
<protein>
    <submittedName>
        <fullName evidence="1">Uncharacterized protein</fullName>
    </submittedName>
</protein>
<sequence length="84" mass="9680">MEDAMNRIVKTHYPVEKLPEDLRKGLPQRGEVTVTLEVEGISDTRGTISLDAIFDALPEDLRKNSDQIDEDIRLSRDQWERKGE</sequence>